<organism evidence="3 4">
    <name type="scientific">Shewanella baltica (strain OS195)</name>
    <dbReference type="NCBI Taxonomy" id="399599"/>
    <lineage>
        <taxon>Bacteria</taxon>
        <taxon>Pseudomonadati</taxon>
        <taxon>Pseudomonadota</taxon>
        <taxon>Gammaproteobacteria</taxon>
        <taxon>Alteromonadales</taxon>
        <taxon>Shewanellaceae</taxon>
        <taxon>Shewanella</taxon>
    </lineage>
</organism>
<keyword evidence="1" id="KW-0175">Coiled coil</keyword>
<evidence type="ECO:0000259" key="2">
    <source>
        <dbReference type="Pfam" id="PF02463"/>
    </source>
</evidence>
<dbReference type="InterPro" id="IPR003395">
    <property type="entry name" value="RecF/RecN/SMC_N"/>
</dbReference>
<dbReference type="PANTHER" id="PTHR32114:SF2">
    <property type="entry name" value="ABC TRANSPORTER ABCH.3"/>
    <property type="match status" value="1"/>
</dbReference>
<dbReference type="Pfam" id="PF02463">
    <property type="entry name" value="SMC_N"/>
    <property type="match status" value="1"/>
</dbReference>
<dbReference type="SUPFAM" id="SSF52540">
    <property type="entry name" value="P-loop containing nucleoside triphosphate hydrolases"/>
    <property type="match status" value="1"/>
</dbReference>
<sequence>MKFKRVEIQAFKSYLYKQDGTFDFTVKDGKPAEIISIYAPNGFGKTSFYDAIDFCMTNNITRFIRDPSLASANNSDAKELNQSGQKQHILRAKNAPEYLESIVKITTDKDSIERKVPLARIGSKDYTFDNKKTKPEERYFRSVMLSQEAIDGFLRELKPETRYEQFMAQQLGGDDSLEKNRQHIQSMLGAVNSRLEKIQNKVDEIKNKNLLIELGGETSIDSSCLTAINELAAELNEQGGNFSLFDNSFDDELNEKLKLKIVQLEEKANQYIEVIQTEKSQLEQLVDSFHIFEKKHSEIEVINSEITKLLKQKSDIEQLQLLNEKQSVLTEQLDTQRMFFEKLQVFEKRFPDFIKQMKTKYGYSGELTVLRENLTDKEQKFKISHSVLGELEDQKTILLNKIEQLETQRSEAEQIFSEIARIEEKIRQQNSEVLTSKGLELESSIADLKSEGVEVKNFKVENLDLIIASKFNNKVLLKIAKDYSAAIITQKSLDIQLNGLNQSLGAVKLQKDSVAKLVKLGSQLINHSQDKHCPLCQHKHESFAVLADAINSNSSLSDTQKKLLQEIEACQTLLRHKADELIRLKEDFITEQEKRLTNLRERLQQLLMDQRLTTNILEQVEKNKVEVNRLKELTLQKTPELFKSSINDEIEKNKENRASIETQIDKSKVECQQLTEDAQKLKVDFAMLVSKSENTDELLANDLLLLIELEVPREIIDPPINDQKLKGIIDSHLRKTMDLFSEKQQEVKENNDAINTLTAQYTVSFLENPISKIERLTFNISKFSEELVRLNEFVREFYTGVKQIGGEYLLQGSNWEALKQKFDYKISTLHDLNKKNAEQISRFTSLTTLAEQVLKYIKFVKSTDERLALGLELDKYNEIKDAFLTDLICINESLKSQVNKYFHVDLINTIYRKIDPHPDFKRIDFSCSFPENGNPKLQVYITDEDGNNIVSPTLSFSSAQINVLSLSIFLAKALNTTKAGNSVDCIFIDDPVQSMDSINVLGVIDLLRSISVNLGKQIIISTHDDNFHALLKKKLPEHLFKSKFLELESFGKVATHAGQ</sequence>
<dbReference type="RefSeq" id="WP_012197925.1">
    <property type="nucleotide sequence ID" value="NC_009998.1"/>
</dbReference>
<proteinExistence type="predicted"/>
<evidence type="ECO:0000256" key="1">
    <source>
        <dbReference type="SAM" id="Coils"/>
    </source>
</evidence>
<name>A9L6E0_SHEB9</name>
<feature type="coiled-coil region" evidence="1">
    <location>
        <begin position="254"/>
        <end position="281"/>
    </location>
</feature>
<feature type="coiled-coil region" evidence="1">
    <location>
        <begin position="650"/>
        <end position="684"/>
    </location>
</feature>
<feature type="coiled-coil region" evidence="1">
    <location>
        <begin position="388"/>
        <end position="432"/>
    </location>
</feature>
<keyword evidence="3" id="KW-0614">Plasmid</keyword>
<accession>A9L6E0</accession>
<protein>
    <submittedName>
        <fullName evidence="3">ATPase involved in DNA repair</fullName>
    </submittedName>
</protein>
<dbReference type="Proteomes" id="UP000000770">
    <property type="component" value="Plasmid pS19501"/>
</dbReference>
<dbReference type="HOGENOM" id="CLU_291317_0_0_6"/>
<reference evidence="3 4" key="1">
    <citation type="submission" date="2007-11" db="EMBL/GenBank/DDBJ databases">
        <title>Complete sequence of plasmid1 pS19501 of Shewanella baltica OS195.</title>
        <authorList>
            <consortium name="US DOE Joint Genome Institute"/>
            <person name="Copeland A."/>
            <person name="Lucas S."/>
            <person name="Lapidus A."/>
            <person name="Barry K."/>
            <person name="Glavina del Rio T."/>
            <person name="Dalin E."/>
            <person name="Tice H."/>
            <person name="Pitluck S."/>
            <person name="Chain P."/>
            <person name="Malfatti S."/>
            <person name="Shin M."/>
            <person name="Vergez L."/>
            <person name="Schmutz J."/>
            <person name="Larimer F."/>
            <person name="Land M."/>
            <person name="Hauser L."/>
            <person name="Kyrpides N."/>
            <person name="Kim E."/>
            <person name="Brettar I."/>
            <person name="Rodrigues J."/>
            <person name="Konstantinidis K."/>
            <person name="Klappenbach J."/>
            <person name="Hofle M."/>
            <person name="Tiedje J."/>
            <person name="Richardson P."/>
        </authorList>
    </citation>
    <scope>NUCLEOTIDE SEQUENCE [LARGE SCALE GENOMIC DNA]</scope>
    <source>
        <strain evidence="4">OS195</strain>
        <plasmid evidence="4">Plasmid pS19501</plasmid>
    </source>
</reference>
<geneLocation type="plasmid" evidence="3 4">
    <name>pS19501</name>
</geneLocation>
<dbReference type="KEGG" id="sbn:Sbal195_4566"/>
<evidence type="ECO:0000313" key="4">
    <source>
        <dbReference type="Proteomes" id="UP000000770"/>
    </source>
</evidence>
<dbReference type="EMBL" id="CP000892">
    <property type="protein sequence ID" value="ABX51722.1"/>
    <property type="molecule type" value="Genomic_DNA"/>
</dbReference>
<dbReference type="Gene3D" id="3.40.50.300">
    <property type="entry name" value="P-loop containing nucleotide triphosphate hydrolases"/>
    <property type="match status" value="2"/>
</dbReference>
<dbReference type="GO" id="GO:0016887">
    <property type="term" value="F:ATP hydrolysis activity"/>
    <property type="evidence" value="ECO:0007669"/>
    <property type="project" value="InterPro"/>
</dbReference>
<gene>
    <name evidence="3" type="ordered locus">Sbal195_4566</name>
</gene>
<feature type="domain" description="RecF/RecN/SMC N-terminal" evidence="2">
    <location>
        <begin position="4"/>
        <end position="1028"/>
    </location>
</feature>
<evidence type="ECO:0000313" key="3">
    <source>
        <dbReference type="EMBL" id="ABX51722.1"/>
    </source>
</evidence>
<dbReference type="AlphaFoldDB" id="A9L6E0"/>
<dbReference type="PANTHER" id="PTHR32114">
    <property type="entry name" value="ABC TRANSPORTER ABCH.3"/>
    <property type="match status" value="1"/>
</dbReference>
<dbReference type="InterPro" id="IPR027417">
    <property type="entry name" value="P-loop_NTPase"/>
</dbReference>
<dbReference type="GO" id="GO:0006302">
    <property type="term" value="P:double-strand break repair"/>
    <property type="evidence" value="ECO:0007669"/>
    <property type="project" value="InterPro"/>
</dbReference>